<evidence type="ECO:0000256" key="1">
    <source>
        <dbReference type="ARBA" id="ARBA00023015"/>
    </source>
</evidence>
<evidence type="ECO:0000256" key="2">
    <source>
        <dbReference type="ARBA" id="ARBA00023125"/>
    </source>
</evidence>
<evidence type="ECO:0000256" key="3">
    <source>
        <dbReference type="ARBA" id="ARBA00023163"/>
    </source>
</evidence>
<keyword evidence="3" id="KW-0804">Transcription</keyword>
<evidence type="ECO:0000259" key="4">
    <source>
        <dbReference type="PROSITE" id="PS01124"/>
    </source>
</evidence>
<protein>
    <submittedName>
        <fullName evidence="5">AraC family transcriptional regulator</fullName>
    </submittedName>
</protein>
<sequence>MKSRAVTPIAFVQALLCAYERYGRDPSEALRKAQITPAMLRRSETRISAEQMEVVSEYAMRELDDEALGWWQRRLPWGSYGMLARASLTAPQLGVALKRWFRHHRLVCDDLAITLDAARPLATVTLREDRAPWPGTRELCLVTTLRNIHGYASWLVDSRISLHAASFPYPAPPHAEAYRWMFDCPVRFDAEAASYSFDAQYLALPVKRDERAARLMLQRALPLTVRLYRRDRLLVQRVRELLARDPAAMINAEAVAAALNVSVRTLHRQLQGEGASLQALKDEARRVQAMELLARTRRPVKQIALAVGFSSEKSFARAFRQWTGASPSDVRRHGAPQAS</sequence>
<dbReference type="InterPro" id="IPR020449">
    <property type="entry name" value="Tscrpt_reg_AraC-type_HTH"/>
</dbReference>
<proteinExistence type="predicted"/>
<dbReference type="PANTHER" id="PTHR47894:SF1">
    <property type="entry name" value="HTH-TYPE TRANSCRIPTIONAL REGULATOR VQSM"/>
    <property type="match status" value="1"/>
</dbReference>
<accession>A0AAW9Q0K9</accession>
<dbReference type="Proteomes" id="UP001336250">
    <property type="component" value="Unassembled WGS sequence"/>
</dbReference>
<dbReference type="Pfam" id="PF12833">
    <property type="entry name" value="HTH_18"/>
    <property type="match status" value="1"/>
</dbReference>
<dbReference type="PANTHER" id="PTHR47894">
    <property type="entry name" value="HTH-TYPE TRANSCRIPTIONAL REGULATOR GADX"/>
    <property type="match status" value="1"/>
</dbReference>
<keyword evidence="1" id="KW-0805">Transcription regulation</keyword>
<name>A0AAW9Q0K9_9BURK</name>
<dbReference type="InterPro" id="IPR018060">
    <property type="entry name" value="HTH_AraC"/>
</dbReference>
<dbReference type="Gene3D" id="1.10.10.60">
    <property type="entry name" value="Homeodomain-like"/>
    <property type="match status" value="1"/>
</dbReference>
<reference evidence="5 6" key="1">
    <citation type="submission" date="2024-02" db="EMBL/GenBank/DDBJ databases">
        <title>Genome sequence of Aquincola sp. MAHUQ-54.</title>
        <authorList>
            <person name="Huq M.A."/>
        </authorList>
    </citation>
    <scope>NUCLEOTIDE SEQUENCE [LARGE SCALE GENOMIC DNA]</scope>
    <source>
        <strain evidence="5 6">MAHUQ-54</strain>
    </source>
</reference>
<organism evidence="5 6">
    <name type="scientific">Aquincola agrisoli</name>
    <dbReference type="NCBI Taxonomy" id="3119538"/>
    <lineage>
        <taxon>Bacteria</taxon>
        <taxon>Pseudomonadati</taxon>
        <taxon>Pseudomonadota</taxon>
        <taxon>Betaproteobacteria</taxon>
        <taxon>Burkholderiales</taxon>
        <taxon>Sphaerotilaceae</taxon>
        <taxon>Aquincola</taxon>
    </lineage>
</organism>
<dbReference type="Pfam" id="PF12625">
    <property type="entry name" value="Arabinose_bd"/>
    <property type="match status" value="1"/>
</dbReference>
<comment type="caution">
    <text evidence="5">The sequence shown here is derived from an EMBL/GenBank/DDBJ whole genome shotgun (WGS) entry which is preliminary data.</text>
</comment>
<dbReference type="PROSITE" id="PS01124">
    <property type="entry name" value="HTH_ARAC_FAMILY_2"/>
    <property type="match status" value="1"/>
</dbReference>
<evidence type="ECO:0000313" key="5">
    <source>
        <dbReference type="EMBL" id="MEF7613361.1"/>
    </source>
</evidence>
<keyword evidence="6" id="KW-1185">Reference proteome</keyword>
<gene>
    <name evidence="5" type="ORF">V4F39_05505</name>
</gene>
<dbReference type="GO" id="GO:0000976">
    <property type="term" value="F:transcription cis-regulatory region binding"/>
    <property type="evidence" value="ECO:0007669"/>
    <property type="project" value="TreeGrafter"/>
</dbReference>
<dbReference type="SMART" id="SM00342">
    <property type="entry name" value="HTH_ARAC"/>
    <property type="match status" value="1"/>
</dbReference>
<dbReference type="GO" id="GO:0005829">
    <property type="term" value="C:cytosol"/>
    <property type="evidence" value="ECO:0007669"/>
    <property type="project" value="TreeGrafter"/>
</dbReference>
<dbReference type="InterPro" id="IPR032687">
    <property type="entry name" value="AraC-type_N"/>
</dbReference>
<dbReference type="EMBL" id="JAZIBG010000017">
    <property type="protein sequence ID" value="MEF7613361.1"/>
    <property type="molecule type" value="Genomic_DNA"/>
</dbReference>
<dbReference type="SUPFAM" id="SSF46689">
    <property type="entry name" value="Homeodomain-like"/>
    <property type="match status" value="1"/>
</dbReference>
<feature type="domain" description="HTH araC/xylS-type" evidence="4">
    <location>
        <begin position="236"/>
        <end position="333"/>
    </location>
</feature>
<dbReference type="GO" id="GO:0003700">
    <property type="term" value="F:DNA-binding transcription factor activity"/>
    <property type="evidence" value="ECO:0007669"/>
    <property type="project" value="InterPro"/>
</dbReference>
<dbReference type="PRINTS" id="PR00032">
    <property type="entry name" value="HTHARAC"/>
</dbReference>
<dbReference type="InterPro" id="IPR009057">
    <property type="entry name" value="Homeodomain-like_sf"/>
</dbReference>
<dbReference type="AlphaFoldDB" id="A0AAW9Q0K9"/>
<keyword evidence="2" id="KW-0238">DNA-binding</keyword>
<evidence type="ECO:0000313" key="6">
    <source>
        <dbReference type="Proteomes" id="UP001336250"/>
    </source>
</evidence>